<evidence type="ECO:0000256" key="9">
    <source>
        <dbReference type="ARBA" id="ARBA00023211"/>
    </source>
</evidence>
<comment type="cofactor">
    <cofactor evidence="1">
        <name>Mn(2+)</name>
        <dbReference type="ChEBI" id="CHEBI:29035"/>
    </cofactor>
</comment>
<comment type="pathway">
    <text evidence="10">Sulfur metabolism; glutathione biosynthesis; glutathione from L-cysteine and L-glutamate: step 2/2.</text>
</comment>
<proteinExistence type="inferred from homology"/>
<dbReference type="InterPro" id="IPR006284">
    <property type="entry name" value="Glut_synth_pro"/>
</dbReference>
<keyword evidence="8" id="KW-0460">Magnesium</keyword>
<evidence type="ECO:0000256" key="7">
    <source>
        <dbReference type="ARBA" id="ARBA00022840"/>
    </source>
</evidence>
<keyword evidence="4 10" id="KW-0317">Glutathione biosynthesis</keyword>
<dbReference type="InterPro" id="IPR004218">
    <property type="entry name" value="GSHS_ATP-bd"/>
</dbReference>
<evidence type="ECO:0000256" key="3">
    <source>
        <dbReference type="ARBA" id="ARBA00022598"/>
    </source>
</evidence>
<dbReference type="NCBIfam" id="TIGR01380">
    <property type="entry name" value="glut_syn"/>
    <property type="match status" value="1"/>
</dbReference>
<evidence type="ECO:0000256" key="10">
    <source>
        <dbReference type="HAMAP-Rule" id="MF_00162"/>
    </source>
</evidence>
<comment type="caution">
    <text evidence="12">The sequence shown here is derived from an EMBL/GenBank/DDBJ whole genome shotgun (WGS) entry which is preliminary data.</text>
</comment>
<evidence type="ECO:0000313" key="12">
    <source>
        <dbReference type="EMBL" id="GAA0228467.1"/>
    </source>
</evidence>
<keyword evidence="7 10" id="KW-0067">ATP-binding</keyword>
<name>A0ABP3DC39_9BURK</name>
<evidence type="ECO:0000256" key="5">
    <source>
        <dbReference type="ARBA" id="ARBA00022723"/>
    </source>
</evidence>
<dbReference type="Gene3D" id="3.30.1490.20">
    <property type="entry name" value="ATP-grasp fold, A domain"/>
    <property type="match status" value="1"/>
</dbReference>
<keyword evidence="6 10" id="KW-0547">Nucleotide-binding</keyword>
<evidence type="ECO:0000259" key="11">
    <source>
        <dbReference type="PROSITE" id="PS50975"/>
    </source>
</evidence>
<evidence type="ECO:0000256" key="2">
    <source>
        <dbReference type="ARBA" id="ARBA00001946"/>
    </source>
</evidence>
<evidence type="ECO:0000256" key="4">
    <source>
        <dbReference type="ARBA" id="ARBA00022684"/>
    </source>
</evidence>
<dbReference type="InterPro" id="IPR004215">
    <property type="entry name" value="GSHS_N"/>
</dbReference>
<evidence type="ECO:0000256" key="6">
    <source>
        <dbReference type="ARBA" id="ARBA00022741"/>
    </source>
</evidence>
<dbReference type="EMBL" id="BAAAFN010000011">
    <property type="protein sequence ID" value="GAA0228467.1"/>
    <property type="molecule type" value="Genomic_DNA"/>
</dbReference>
<dbReference type="PANTHER" id="PTHR21621:SF4">
    <property type="entry name" value="GLUTATHIONE SYNTHETASE"/>
    <property type="match status" value="1"/>
</dbReference>
<evidence type="ECO:0000256" key="8">
    <source>
        <dbReference type="ARBA" id="ARBA00022842"/>
    </source>
</evidence>
<dbReference type="SUPFAM" id="SSF56059">
    <property type="entry name" value="Glutathione synthetase ATP-binding domain-like"/>
    <property type="match status" value="1"/>
</dbReference>
<dbReference type="InterPro" id="IPR013815">
    <property type="entry name" value="ATP_grasp_subdomain_1"/>
</dbReference>
<dbReference type="Gene3D" id="3.30.470.20">
    <property type="entry name" value="ATP-grasp fold, B domain"/>
    <property type="match status" value="1"/>
</dbReference>
<organism evidence="12 13">
    <name type="scientific">Castellaniella daejeonensis</name>
    <dbReference type="NCBI Taxonomy" id="659013"/>
    <lineage>
        <taxon>Bacteria</taxon>
        <taxon>Pseudomonadati</taxon>
        <taxon>Pseudomonadota</taxon>
        <taxon>Betaproteobacteria</taxon>
        <taxon>Burkholderiales</taxon>
        <taxon>Alcaligenaceae</taxon>
        <taxon>Castellaniella</taxon>
    </lineage>
</organism>
<dbReference type="Gene3D" id="3.40.50.20">
    <property type="match status" value="1"/>
</dbReference>
<keyword evidence="13" id="KW-1185">Reference proteome</keyword>
<dbReference type="Pfam" id="PF02951">
    <property type="entry name" value="GSH-S_N"/>
    <property type="match status" value="1"/>
</dbReference>
<comment type="similarity">
    <text evidence="10">Belongs to the prokaryotic GSH synthase family.</text>
</comment>
<dbReference type="NCBIfam" id="NF003573">
    <property type="entry name" value="PRK05246.1"/>
    <property type="match status" value="1"/>
</dbReference>
<reference evidence="13" key="1">
    <citation type="journal article" date="2019" name="Int. J. Syst. Evol. Microbiol.">
        <title>The Global Catalogue of Microorganisms (GCM) 10K type strain sequencing project: providing services to taxonomists for standard genome sequencing and annotation.</title>
        <authorList>
            <consortium name="The Broad Institute Genomics Platform"/>
            <consortium name="The Broad Institute Genome Sequencing Center for Infectious Disease"/>
            <person name="Wu L."/>
            <person name="Ma J."/>
        </authorList>
    </citation>
    <scope>NUCLEOTIDE SEQUENCE [LARGE SCALE GENOMIC DNA]</scope>
    <source>
        <strain evidence="13">JCM 16240</strain>
    </source>
</reference>
<dbReference type="InterPro" id="IPR011761">
    <property type="entry name" value="ATP-grasp"/>
</dbReference>
<dbReference type="Pfam" id="PF02955">
    <property type="entry name" value="GSH-S_ATP"/>
    <property type="match status" value="1"/>
</dbReference>
<dbReference type="PROSITE" id="PS50975">
    <property type="entry name" value="ATP_GRASP"/>
    <property type="match status" value="1"/>
</dbReference>
<dbReference type="InterPro" id="IPR016185">
    <property type="entry name" value="PreATP-grasp_dom_sf"/>
</dbReference>
<evidence type="ECO:0000256" key="1">
    <source>
        <dbReference type="ARBA" id="ARBA00001936"/>
    </source>
</evidence>
<dbReference type="EC" id="6.3.2.3" evidence="10"/>
<keyword evidence="5" id="KW-0479">Metal-binding</keyword>
<dbReference type="PANTHER" id="PTHR21621">
    <property type="entry name" value="RIBOSOMAL PROTEIN S6 MODIFICATION PROTEIN"/>
    <property type="match status" value="1"/>
</dbReference>
<gene>
    <name evidence="10 12" type="primary">gshB</name>
    <name evidence="12" type="ORF">GCM10009125_16900</name>
</gene>
<dbReference type="Proteomes" id="UP001501176">
    <property type="component" value="Unassembled WGS sequence"/>
</dbReference>
<dbReference type="SUPFAM" id="SSF52440">
    <property type="entry name" value="PreATP-grasp domain"/>
    <property type="match status" value="1"/>
</dbReference>
<keyword evidence="3 10" id="KW-0436">Ligase</keyword>
<protein>
    <recommendedName>
        <fullName evidence="10">Glutathione synthetase</fullName>
        <ecNumber evidence="10">6.3.2.3</ecNumber>
    </recommendedName>
    <alternativeName>
        <fullName evidence="10">GSH synthetase</fullName>
        <shortName evidence="10">GSH-S</shortName>
        <shortName evidence="10">GSHase</shortName>
    </alternativeName>
    <alternativeName>
        <fullName evidence="10">Glutathione synthase</fullName>
    </alternativeName>
</protein>
<dbReference type="HAMAP" id="MF_00162">
    <property type="entry name" value="GSH_S"/>
    <property type="match status" value="1"/>
</dbReference>
<comment type="catalytic activity">
    <reaction evidence="10">
        <text>gamma-L-glutamyl-L-cysteine + glycine + ATP = glutathione + ADP + phosphate + H(+)</text>
        <dbReference type="Rhea" id="RHEA:13557"/>
        <dbReference type="ChEBI" id="CHEBI:15378"/>
        <dbReference type="ChEBI" id="CHEBI:30616"/>
        <dbReference type="ChEBI" id="CHEBI:43474"/>
        <dbReference type="ChEBI" id="CHEBI:57305"/>
        <dbReference type="ChEBI" id="CHEBI:57925"/>
        <dbReference type="ChEBI" id="CHEBI:58173"/>
        <dbReference type="ChEBI" id="CHEBI:456216"/>
        <dbReference type="EC" id="6.3.2.3"/>
    </reaction>
</comment>
<feature type="domain" description="ATP-grasp" evidence="11">
    <location>
        <begin position="129"/>
        <end position="314"/>
    </location>
</feature>
<dbReference type="RefSeq" id="WP_325123978.1">
    <property type="nucleotide sequence ID" value="NZ_BAAAFN010000011.1"/>
</dbReference>
<comment type="cofactor">
    <cofactor evidence="2">
        <name>Mg(2+)</name>
        <dbReference type="ChEBI" id="CHEBI:18420"/>
    </cofactor>
</comment>
<sequence length="339" mass="36632">MHFLFVIDPLPALKAWKDSSVAIMRSLAAQGHDFSFATMGDLYVLEGRVRVSATGMRLRADPDWHGHDWWTQDAEPRECALADFDAVLMRKDPPFDMEYVYATHLFDYAAAQGARVFNAGSAIRNHPEKLAITEFAQYTAPTLVSSDMARLRAFHALHGDVIVKPLDGMGGSGIFRLRTDEPNLGSILESLTGMGRQTIMAQRYIPEIRDGDKRILIIGGEPVPFALARVPLQGETRGNLAAGGRGRAQPLSERDLELARAVGERLAGRGLLLIGLDVIGDYITEINVTSPTCFVEITEQTGFDVAGRFVQALVQAVSEAGPGGMPAAGAAGQQAGGRS</sequence>
<accession>A0ABP3DC39</accession>
<evidence type="ECO:0000313" key="13">
    <source>
        <dbReference type="Proteomes" id="UP001501176"/>
    </source>
</evidence>
<keyword evidence="9" id="KW-0464">Manganese</keyword>